<evidence type="ECO:0000313" key="1">
    <source>
        <dbReference type="EMBL" id="KIH47100.1"/>
    </source>
</evidence>
<gene>
    <name evidence="1" type="ORF">ANCDUO_22844</name>
</gene>
<dbReference type="Proteomes" id="UP000054047">
    <property type="component" value="Unassembled WGS sequence"/>
</dbReference>
<organism evidence="1 2">
    <name type="scientific">Ancylostoma duodenale</name>
    <dbReference type="NCBI Taxonomy" id="51022"/>
    <lineage>
        <taxon>Eukaryota</taxon>
        <taxon>Metazoa</taxon>
        <taxon>Ecdysozoa</taxon>
        <taxon>Nematoda</taxon>
        <taxon>Chromadorea</taxon>
        <taxon>Rhabditida</taxon>
        <taxon>Rhabditina</taxon>
        <taxon>Rhabditomorpha</taxon>
        <taxon>Strongyloidea</taxon>
        <taxon>Ancylostomatidae</taxon>
        <taxon>Ancylostomatinae</taxon>
        <taxon>Ancylostoma</taxon>
    </lineage>
</organism>
<proteinExistence type="predicted"/>
<reference evidence="1 2" key="1">
    <citation type="submission" date="2013-12" db="EMBL/GenBank/DDBJ databases">
        <title>Draft genome of the parsitic nematode Ancylostoma duodenale.</title>
        <authorList>
            <person name="Mitreva M."/>
        </authorList>
    </citation>
    <scope>NUCLEOTIDE SEQUENCE [LARGE SCALE GENOMIC DNA]</scope>
    <source>
        <strain evidence="1 2">Zhejiang</strain>
    </source>
</reference>
<protein>
    <submittedName>
        <fullName evidence="1">Uncharacterized protein</fullName>
    </submittedName>
</protein>
<name>A0A0C2FET9_9BILA</name>
<dbReference type="EMBL" id="KN768106">
    <property type="protein sequence ID" value="KIH47100.1"/>
    <property type="molecule type" value="Genomic_DNA"/>
</dbReference>
<keyword evidence="2" id="KW-1185">Reference proteome</keyword>
<evidence type="ECO:0000313" key="2">
    <source>
        <dbReference type="Proteomes" id="UP000054047"/>
    </source>
</evidence>
<accession>A0A0C2FET9</accession>
<dbReference type="AlphaFoldDB" id="A0A0C2FET9"/>
<sequence length="60" mass="6969">MVDHVLRQRCQANGQESAQGNDGRARYTADFKLAGIRLDQRAKWRQRITSTDPAIKREKR</sequence>